<evidence type="ECO:0000256" key="5">
    <source>
        <dbReference type="SAM" id="SignalP"/>
    </source>
</evidence>
<evidence type="ECO:0000259" key="6">
    <source>
        <dbReference type="Pfam" id="PF09864"/>
    </source>
</evidence>
<dbReference type="Pfam" id="PF09864">
    <property type="entry name" value="MliC"/>
    <property type="match status" value="1"/>
</dbReference>
<organism evidence="7 8">
    <name type="scientific">Mixta gaviniae</name>
    <dbReference type="NCBI Taxonomy" id="665914"/>
    <lineage>
        <taxon>Bacteria</taxon>
        <taxon>Pseudomonadati</taxon>
        <taxon>Pseudomonadota</taxon>
        <taxon>Gammaproteobacteria</taxon>
        <taxon>Enterobacterales</taxon>
        <taxon>Erwiniaceae</taxon>
        <taxon>Mixta</taxon>
    </lineage>
</organism>
<evidence type="ECO:0000256" key="2">
    <source>
        <dbReference type="ARBA" id="ARBA00023136"/>
    </source>
</evidence>
<dbReference type="OrthoDB" id="26727at2"/>
<keyword evidence="1 5" id="KW-0732">Signal</keyword>
<keyword evidence="8" id="KW-1185">Reference proteome</keyword>
<dbReference type="Proteomes" id="UP000238365">
    <property type="component" value="Chromosome"/>
</dbReference>
<keyword evidence="4" id="KW-0449">Lipoprotein</keyword>
<evidence type="ECO:0000256" key="1">
    <source>
        <dbReference type="ARBA" id="ARBA00022729"/>
    </source>
</evidence>
<sequence length="112" mass="12068">MYKRYLGVAVAALMLVGCGSRIALPGGGKTETTHVVYQCRDGEPLDVAYYNQQPNMLAVVKKGQQPAIVMVNVIAGSGAKYVGNAYEWWTKGDNGTFTQLMDDKTTECKSAG</sequence>
<protein>
    <recommendedName>
        <fullName evidence="6">C-type lysozyme inhibitor domain-containing protein</fullName>
    </recommendedName>
</protein>
<gene>
    <name evidence="7" type="ORF">C2E15_12830</name>
</gene>
<evidence type="ECO:0000313" key="8">
    <source>
        <dbReference type="Proteomes" id="UP000238365"/>
    </source>
</evidence>
<dbReference type="InterPro" id="IPR018660">
    <property type="entry name" value="MliC"/>
</dbReference>
<name>A0A2L0IH61_9GAMM</name>
<dbReference type="InterPro" id="IPR036328">
    <property type="entry name" value="MliC_sf"/>
</dbReference>
<accession>A0A2L0IH61</accession>
<keyword evidence="3" id="KW-0564">Palmitate</keyword>
<dbReference type="Gene3D" id="2.40.128.200">
    <property type="match status" value="1"/>
</dbReference>
<dbReference type="KEGG" id="pgz:C2E15_12830"/>
<feature type="domain" description="C-type lysozyme inhibitor" evidence="6">
    <location>
        <begin position="37"/>
        <end position="104"/>
    </location>
</feature>
<dbReference type="PROSITE" id="PS51257">
    <property type="entry name" value="PROKAR_LIPOPROTEIN"/>
    <property type="match status" value="1"/>
</dbReference>
<dbReference type="EMBL" id="CP026377">
    <property type="protein sequence ID" value="AUX93875.1"/>
    <property type="molecule type" value="Genomic_DNA"/>
</dbReference>
<proteinExistence type="predicted"/>
<evidence type="ECO:0000256" key="3">
    <source>
        <dbReference type="ARBA" id="ARBA00023139"/>
    </source>
</evidence>
<dbReference type="SUPFAM" id="SSF141488">
    <property type="entry name" value="YdhA-like"/>
    <property type="match status" value="1"/>
</dbReference>
<feature type="signal peptide" evidence="5">
    <location>
        <begin position="1"/>
        <end position="23"/>
    </location>
</feature>
<feature type="chain" id="PRO_5014985787" description="C-type lysozyme inhibitor domain-containing protein" evidence="5">
    <location>
        <begin position="24"/>
        <end position="112"/>
    </location>
</feature>
<reference evidence="7 8" key="1">
    <citation type="submission" date="2018-01" db="EMBL/GenBank/DDBJ databases">
        <title>Complete and assembled Genome of Pantoea gaviniae DSM22758T.</title>
        <authorList>
            <person name="Stevens M.J.A."/>
            <person name="Zurfluh K."/>
            <person name="Stephan R."/>
        </authorList>
    </citation>
    <scope>NUCLEOTIDE SEQUENCE [LARGE SCALE GENOMIC DNA]</scope>
    <source>
        <strain evidence="7 8">DSM 22758</strain>
    </source>
</reference>
<dbReference type="RefSeq" id="WP_104957712.1">
    <property type="nucleotide sequence ID" value="NZ_CP026377.1"/>
</dbReference>
<keyword evidence="2" id="KW-0472">Membrane</keyword>
<evidence type="ECO:0000256" key="4">
    <source>
        <dbReference type="ARBA" id="ARBA00023288"/>
    </source>
</evidence>
<evidence type="ECO:0000313" key="7">
    <source>
        <dbReference type="EMBL" id="AUX93875.1"/>
    </source>
</evidence>
<dbReference type="AlphaFoldDB" id="A0A2L0IH61"/>